<dbReference type="SUPFAM" id="SSF82615">
    <property type="entry name" value="Polo-box domain"/>
    <property type="match status" value="2"/>
</dbReference>
<dbReference type="Pfam" id="PF00659">
    <property type="entry name" value="POLO_box"/>
    <property type="match status" value="2"/>
</dbReference>
<dbReference type="CDD" id="cd13117">
    <property type="entry name" value="POLO_box_2"/>
    <property type="match status" value="1"/>
</dbReference>
<evidence type="ECO:0000313" key="15">
    <source>
        <dbReference type="WBParaSite" id="SVE_0279600.1"/>
    </source>
</evidence>
<dbReference type="GO" id="GO:0005634">
    <property type="term" value="C:nucleus"/>
    <property type="evidence" value="ECO:0007669"/>
    <property type="project" value="TreeGrafter"/>
</dbReference>
<keyword evidence="5 10" id="KW-0547">Nucleotide-binding</keyword>
<evidence type="ECO:0000259" key="12">
    <source>
        <dbReference type="PROSITE" id="PS50011"/>
    </source>
</evidence>
<dbReference type="PROSITE" id="PS00108">
    <property type="entry name" value="PROTEIN_KINASE_ST"/>
    <property type="match status" value="1"/>
</dbReference>
<dbReference type="STRING" id="75913.A0A0K0F1X0"/>
<dbReference type="InterPro" id="IPR036947">
    <property type="entry name" value="POLO_box_dom_sf"/>
</dbReference>
<dbReference type="Proteomes" id="UP000035680">
    <property type="component" value="Unassembled WGS sequence"/>
</dbReference>
<dbReference type="WBParaSite" id="SVE_0279600.1">
    <property type="protein sequence ID" value="SVE_0279600.1"/>
    <property type="gene ID" value="SVE_0279600"/>
</dbReference>
<dbReference type="GO" id="GO:0004674">
    <property type="term" value="F:protein serine/threonine kinase activity"/>
    <property type="evidence" value="ECO:0007669"/>
    <property type="project" value="UniProtKB-KW"/>
</dbReference>
<evidence type="ECO:0000256" key="3">
    <source>
        <dbReference type="ARBA" id="ARBA00022679"/>
    </source>
</evidence>
<keyword evidence="4" id="KW-0677">Repeat</keyword>
<feature type="binding site" evidence="10">
    <location>
        <position position="57"/>
    </location>
    <ligand>
        <name>ATP</name>
        <dbReference type="ChEBI" id="CHEBI:30616"/>
    </ligand>
</feature>
<dbReference type="Gene3D" id="1.10.510.10">
    <property type="entry name" value="Transferase(Phosphotransferase) domain 1"/>
    <property type="match status" value="1"/>
</dbReference>
<evidence type="ECO:0000256" key="2">
    <source>
        <dbReference type="ARBA" id="ARBA00022527"/>
    </source>
</evidence>
<dbReference type="PROSITE" id="PS50011">
    <property type="entry name" value="PROTEIN_KINASE_DOM"/>
    <property type="match status" value="1"/>
</dbReference>
<keyword evidence="2 11" id="KW-0723">Serine/threonine-protein kinase</keyword>
<keyword evidence="7 10" id="KW-0067">ATP-binding</keyword>
<keyword evidence="14" id="KW-1185">Reference proteome</keyword>
<dbReference type="GO" id="GO:0000776">
    <property type="term" value="C:kinetochore"/>
    <property type="evidence" value="ECO:0007669"/>
    <property type="project" value="TreeGrafter"/>
</dbReference>
<name>A0A0K0F1X0_STRVS</name>
<keyword evidence="3 11" id="KW-0808">Transferase</keyword>
<accession>A0A0K0F1X0</accession>
<dbReference type="InterPro" id="IPR000719">
    <property type="entry name" value="Prot_kinase_dom"/>
</dbReference>
<evidence type="ECO:0000256" key="4">
    <source>
        <dbReference type="ARBA" id="ARBA00022737"/>
    </source>
</evidence>
<dbReference type="SMART" id="SM00220">
    <property type="entry name" value="S_TKc"/>
    <property type="match status" value="1"/>
</dbReference>
<dbReference type="PANTHER" id="PTHR24345">
    <property type="entry name" value="SERINE/THREONINE-PROTEIN KINASE PLK"/>
    <property type="match status" value="1"/>
</dbReference>
<reference evidence="14" key="1">
    <citation type="submission" date="2014-07" db="EMBL/GenBank/DDBJ databases">
        <authorList>
            <person name="Martin A.A"/>
            <person name="De Silva N."/>
        </authorList>
    </citation>
    <scope>NUCLEOTIDE SEQUENCE</scope>
</reference>
<dbReference type="SUPFAM" id="SSF56112">
    <property type="entry name" value="Protein kinase-like (PK-like)"/>
    <property type="match status" value="1"/>
</dbReference>
<comment type="catalytic activity">
    <reaction evidence="8 11">
        <text>L-threonyl-[protein] + ATP = O-phospho-L-threonyl-[protein] + ADP + H(+)</text>
        <dbReference type="Rhea" id="RHEA:46608"/>
        <dbReference type="Rhea" id="RHEA-COMP:11060"/>
        <dbReference type="Rhea" id="RHEA-COMP:11605"/>
        <dbReference type="ChEBI" id="CHEBI:15378"/>
        <dbReference type="ChEBI" id="CHEBI:30013"/>
        <dbReference type="ChEBI" id="CHEBI:30616"/>
        <dbReference type="ChEBI" id="CHEBI:61977"/>
        <dbReference type="ChEBI" id="CHEBI:456216"/>
        <dbReference type="EC" id="2.7.11.21"/>
    </reaction>
</comment>
<comment type="similarity">
    <text evidence="11">Belongs to the protein kinase superfamily. Ser/Thr protein kinase family. CDC5/Polo subfamily.</text>
</comment>
<dbReference type="Gene3D" id="3.30.1120.30">
    <property type="entry name" value="POLO box domain"/>
    <property type="match status" value="2"/>
</dbReference>
<organism evidence="14 15">
    <name type="scientific">Strongyloides venezuelensis</name>
    <name type="common">Threadworm</name>
    <dbReference type="NCBI Taxonomy" id="75913"/>
    <lineage>
        <taxon>Eukaryota</taxon>
        <taxon>Metazoa</taxon>
        <taxon>Ecdysozoa</taxon>
        <taxon>Nematoda</taxon>
        <taxon>Chromadorea</taxon>
        <taxon>Rhabditida</taxon>
        <taxon>Tylenchina</taxon>
        <taxon>Panagrolaimomorpha</taxon>
        <taxon>Strongyloidoidea</taxon>
        <taxon>Strongyloididae</taxon>
        <taxon>Strongyloides</taxon>
    </lineage>
</organism>
<dbReference type="InterPro" id="IPR033695">
    <property type="entry name" value="POLO_box_2"/>
</dbReference>
<dbReference type="PANTHER" id="PTHR24345:SF0">
    <property type="entry name" value="CELL CYCLE SERINE_THREONINE-PROTEIN KINASE CDC5_MSD2"/>
    <property type="match status" value="1"/>
</dbReference>
<comment type="catalytic activity">
    <reaction evidence="9">
        <text>L-seryl-[protein] + ATP = O-phospho-L-seryl-[protein] + ADP + H(+)</text>
        <dbReference type="Rhea" id="RHEA:17989"/>
        <dbReference type="Rhea" id="RHEA-COMP:9863"/>
        <dbReference type="Rhea" id="RHEA-COMP:11604"/>
        <dbReference type="ChEBI" id="CHEBI:15378"/>
        <dbReference type="ChEBI" id="CHEBI:29999"/>
        <dbReference type="ChEBI" id="CHEBI:30616"/>
        <dbReference type="ChEBI" id="CHEBI:83421"/>
        <dbReference type="ChEBI" id="CHEBI:456216"/>
        <dbReference type="EC" id="2.7.11.21"/>
    </reaction>
</comment>
<evidence type="ECO:0000256" key="8">
    <source>
        <dbReference type="ARBA" id="ARBA00047802"/>
    </source>
</evidence>
<dbReference type="InterPro" id="IPR000959">
    <property type="entry name" value="POLO_box_dom"/>
</dbReference>
<evidence type="ECO:0000256" key="1">
    <source>
        <dbReference type="ARBA" id="ARBA00001946"/>
    </source>
</evidence>
<proteinExistence type="inferred from homology"/>
<dbReference type="GO" id="GO:0005737">
    <property type="term" value="C:cytoplasm"/>
    <property type="evidence" value="ECO:0007669"/>
    <property type="project" value="TreeGrafter"/>
</dbReference>
<dbReference type="InterPro" id="IPR011009">
    <property type="entry name" value="Kinase-like_dom_sf"/>
</dbReference>
<keyword evidence="6 11" id="KW-0418">Kinase</keyword>
<evidence type="ECO:0000256" key="9">
    <source>
        <dbReference type="ARBA" id="ARBA00048347"/>
    </source>
</evidence>
<dbReference type="Pfam" id="PF00069">
    <property type="entry name" value="Pkinase"/>
    <property type="match status" value="1"/>
</dbReference>
<dbReference type="GO" id="GO:0005524">
    <property type="term" value="F:ATP binding"/>
    <property type="evidence" value="ECO:0007669"/>
    <property type="project" value="UniProtKB-UniRule"/>
</dbReference>
<dbReference type="PROSITE" id="PS00107">
    <property type="entry name" value="PROTEIN_KINASE_ATP"/>
    <property type="match status" value="1"/>
</dbReference>
<evidence type="ECO:0000259" key="13">
    <source>
        <dbReference type="PROSITE" id="PS50078"/>
    </source>
</evidence>
<dbReference type="EC" id="2.7.11.21" evidence="11"/>
<dbReference type="GO" id="GO:0000922">
    <property type="term" value="C:spindle pole"/>
    <property type="evidence" value="ECO:0007669"/>
    <property type="project" value="TreeGrafter"/>
</dbReference>
<dbReference type="AlphaFoldDB" id="A0A0K0F1X0"/>
<protein>
    <recommendedName>
        <fullName evidence="11">Serine/threonine-protein kinase PLK</fullName>
        <ecNumber evidence="11">2.7.11.21</ecNumber>
    </recommendedName>
    <alternativeName>
        <fullName evidence="11">Polo-like kinase</fullName>
    </alternativeName>
</protein>
<feature type="domain" description="Protein kinase" evidence="12">
    <location>
        <begin position="24"/>
        <end position="273"/>
    </location>
</feature>
<evidence type="ECO:0000256" key="5">
    <source>
        <dbReference type="ARBA" id="ARBA00022741"/>
    </source>
</evidence>
<dbReference type="FunFam" id="1.10.510.10:FF:000571">
    <property type="entry name" value="Maternal embryonic leucine zipper kinase"/>
    <property type="match status" value="1"/>
</dbReference>
<dbReference type="GO" id="GO:0007052">
    <property type="term" value="P:mitotic spindle organization"/>
    <property type="evidence" value="ECO:0007669"/>
    <property type="project" value="TreeGrafter"/>
</dbReference>
<evidence type="ECO:0000256" key="11">
    <source>
        <dbReference type="RuleBase" id="RU361162"/>
    </source>
</evidence>
<evidence type="ECO:0000256" key="10">
    <source>
        <dbReference type="PROSITE-ProRule" id="PRU10141"/>
    </source>
</evidence>
<dbReference type="PROSITE" id="PS50078">
    <property type="entry name" value="POLO_BOX"/>
    <property type="match status" value="1"/>
</dbReference>
<dbReference type="GO" id="GO:0106310">
    <property type="term" value="F:protein serine kinase activity"/>
    <property type="evidence" value="ECO:0007669"/>
    <property type="project" value="RHEA"/>
</dbReference>
<dbReference type="InterPro" id="IPR008271">
    <property type="entry name" value="Ser/Thr_kinase_AS"/>
</dbReference>
<feature type="domain" description="POLO box" evidence="13">
    <location>
        <begin position="416"/>
        <end position="494"/>
    </location>
</feature>
<evidence type="ECO:0000256" key="7">
    <source>
        <dbReference type="ARBA" id="ARBA00022840"/>
    </source>
</evidence>
<evidence type="ECO:0000313" key="14">
    <source>
        <dbReference type="Proteomes" id="UP000035680"/>
    </source>
</evidence>
<reference evidence="15" key="2">
    <citation type="submission" date="2015-08" db="UniProtKB">
        <authorList>
            <consortium name="WormBaseParasite"/>
        </authorList>
    </citation>
    <scope>IDENTIFICATION</scope>
</reference>
<dbReference type="InterPro" id="IPR033701">
    <property type="entry name" value="POLO_box_1"/>
</dbReference>
<sequence>MDAHGNLSEEIPKIIKDPTTRTQYSKEELLGSGGFGKCYLFTDLSTRKKYAGKVIMKSRLKGNLNMAHEEISIHINLRHPNILRMFRFFFLPTFACMILELCDGTLKNVLKRLEILDEPSCRFVLREVARGISYLHEERIIHRDIKLDNIFFTKDMDIKIGDFGIAIKCVDSTIKIMKACGTAKYFAPETLNGSGYSFGVDVWALGITLYKMTVGHYPFDCKDEHILYTMIMRHDYNIPSTVSAHTKEAIRILLIHDPDSRPAIDDVLKTDYLSSGSISKDHLREYISGRPSSNTTAQKNSRKFYAMPFGRRENIPKEDCKLNDNHGIENIFQKGFRIRRRYSKSRIVGSLEFNSTPRNENISEKDLKIDIEGKSTFAFKGIRIFVKLLFENGLKRISCSEMDRNALFCSSRSKYSISRWVDFSKKYGLGYQLSDSSVGVNFKDNTRLVVDSTMKNFLYINKDGTRKYFEYGKCPTKLDKKLKLLKYFKRYMERNLLDKSPVEEQRNIKIFDKGIPILLKWKRDDKCICFLLFNGVFQINFLEDHTKVIITVPTKSISIIDKDNKLKTYNHRVLINGGMDEFMEKKMSCIKKVVDNWTLSKRKHENDDDVVPGKKLNNN</sequence>
<evidence type="ECO:0000256" key="6">
    <source>
        <dbReference type="ARBA" id="ARBA00022777"/>
    </source>
</evidence>
<comment type="cofactor">
    <cofactor evidence="1">
        <name>Mg(2+)</name>
        <dbReference type="ChEBI" id="CHEBI:18420"/>
    </cofactor>
</comment>
<dbReference type="InterPro" id="IPR017441">
    <property type="entry name" value="Protein_kinase_ATP_BS"/>
</dbReference>
<dbReference type="CDD" id="cd13118">
    <property type="entry name" value="POLO_box_1"/>
    <property type="match status" value="1"/>
</dbReference>